<gene>
    <name evidence="2" type="ORF">F5878DRAFT_611315</name>
</gene>
<proteinExistence type="predicted"/>
<dbReference type="GO" id="GO:0019005">
    <property type="term" value="C:SCF ubiquitin ligase complex"/>
    <property type="evidence" value="ECO:0007669"/>
    <property type="project" value="TreeGrafter"/>
</dbReference>
<dbReference type="SMART" id="SM00367">
    <property type="entry name" value="LRR_CC"/>
    <property type="match status" value="4"/>
</dbReference>
<dbReference type="AlphaFoldDB" id="A0AA38PDS5"/>
<organism evidence="2 3">
    <name type="scientific">Lentinula raphanica</name>
    <dbReference type="NCBI Taxonomy" id="153919"/>
    <lineage>
        <taxon>Eukaryota</taxon>
        <taxon>Fungi</taxon>
        <taxon>Dikarya</taxon>
        <taxon>Basidiomycota</taxon>
        <taxon>Agaricomycotina</taxon>
        <taxon>Agaricomycetes</taxon>
        <taxon>Agaricomycetidae</taxon>
        <taxon>Agaricales</taxon>
        <taxon>Marasmiineae</taxon>
        <taxon>Omphalotaceae</taxon>
        <taxon>Lentinula</taxon>
    </lineage>
</organism>
<dbReference type="Gene3D" id="3.80.10.10">
    <property type="entry name" value="Ribonuclease Inhibitor"/>
    <property type="match status" value="2"/>
</dbReference>
<dbReference type="PANTHER" id="PTHR13318">
    <property type="entry name" value="PARTNER OF PAIRED, ISOFORM B-RELATED"/>
    <property type="match status" value="1"/>
</dbReference>
<name>A0AA38PDS5_9AGAR</name>
<evidence type="ECO:0000313" key="2">
    <source>
        <dbReference type="EMBL" id="KAJ3841073.1"/>
    </source>
</evidence>
<reference evidence="2" key="1">
    <citation type="submission" date="2022-08" db="EMBL/GenBank/DDBJ databases">
        <authorList>
            <consortium name="DOE Joint Genome Institute"/>
            <person name="Min B."/>
            <person name="Riley R."/>
            <person name="Sierra-Patev S."/>
            <person name="Naranjo-Ortiz M."/>
            <person name="Looney B."/>
            <person name="Konkel Z."/>
            <person name="Slot J.C."/>
            <person name="Sakamoto Y."/>
            <person name="Steenwyk J.L."/>
            <person name="Rokas A."/>
            <person name="Carro J."/>
            <person name="Camarero S."/>
            <person name="Ferreira P."/>
            <person name="Molpeceres G."/>
            <person name="Ruiz-Duenas F.J."/>
            <person name="Serrano A."/>
            <person name="Henrissat B."/>
            <person name="Drula E."/>
            <person name="Hughes K.W."/>
            <person name="Mata J.L."/>
            <person name="Ishikawa N.K."/>
            <person name="Vargas-Isla R."/>
            <person name="Ushijima S."/>
            <person name="Smith C.A."/>
            <person name="Ahrendt S."/>
            <person name="Andreopoulos W."/>
            <person name="He G."/>
            <person name="Labutti K."/>
            <person name="Lipzen A."/>
            <person name="Ng V."/>
            <person name="Sandor L."/>
            <person name="Barry K."/>
            <person name="Martinez A.T."/>
            <person name="Xiao Y."/>
            <person name="Gibbons J.G."/>
            <person name="Terashima K."/>
            <person name="Hibbett D.S."/>
            <person name="Grigoriev I.V."/>
        </authorList>
    </citation>
    <scope>NUCLEOTIDE SEQUENCE</scope>
    <source>
        <strain evidence="2">TFB9207</strain>
    </source>
</reference>
<dbReference type="Proteomes" id="UP001163846">
    <property type="component" value="Unassembled WGS sequence"/>
</dbReference>
<evidence type="ECO:0000313" key="3">
    <source>
        <dbReference type="Proteomes" id="UP001163846"/>
    </source>
</evidence>
<evidence type="ECO:0000256" key="1">
    <source>
        <dbReference type="SAM" id="MobiDB-lite"/>
    </source>
</evidence>
<dbReference type="InterPro" id="IPR006553">
    <property type="entry name" value="Leu-rich_rpt_Cys-con_subtyp"/>
</dbReference>
<accession>A0AA38PDS5</accession>
<feature type="region of interest" description="Disordered" evidence="1">
    <location>
        <begin position="1"/>
        <end position="20"/>
    </location>
</feature>
<comment type="caution">
    <text evidence="2">The sequence shown here is derived from an EMBL/GenBank/DDBJ whole genome shotgun (WGS) entry which is preliminary data.</text>
</comment>
<keyword evidence="3" id="KW-1185">Reference proteome</keyword>
<dbReference type="EMBL" id="MU806053">
    <property type="protein sequence ID" value="KAJ3841073.1"/>
    <property type="molecule type" value="Genomic_DNA"/>
</dbReference>
<dbReference type="SUPFAM" id="SSF52047">
    <property type="entry name" value="RNI-like"/>
    <property type="match status" value="1"/>
</dbReference>
<protein>
    <submittedName>
        <fullName evidence="2">RNI-like protein</fullName>
    </submittedName>
</protein>
<sequence>MSSRSAKRPRTGDIPPFGATSDLDSAIFQTNEPSTRALPLTTVPTLVTFCNWQFVSSFKKLRENHSLWDNRISRQLQLLPDSLIPRLFALLKKSHSGYLPHELIVTYFLRGFNLSLSSDSLPGANKGTLLAIPRFNPQVYELDITGFTKIADEVFAKVIKESHSLRSLVLRGCTKVGSKTVAAVVQSCSNIRRINLSDTSVSPAAVGELILTHGKQLEVLKLAGLERWTDATFMAQLHPQVREQAVNMPKLQTLKLRGLQLSDSSIDFLVSLSPNLRRLDISFTLTKRPMLFTFRKDVFSTCAVLSTPPLEKLSLTSTRVAAPELLQIVSSLPHIQTISLGALGAVGSMGVASATTLNNTTLSKLTDTLESFPNLRSVNLVSNTRLSGAAVFDFIERIGRKCSYLNLAGITTLRSDALAALLPIDGTHSVLETLILNNTSVGDDAGPYIACCPDLVRLEVEGTKFSSEGLFPIVDACPKLQVLNLTACRGVRIADRRQFFELWQSQKEEKVS</sequence>
<dbReference type="GO" id="GO:0031146">
    <property type="term" value="P:SCF-dependent proteasomal ubiquitin-dependent protein catabolic process"/>
    <property type="evidence" value="ECO:0007669"/>
    <property type="project" value="TreeGrafter"/>
</dbReference>
<dbReference type="InterPro" id="IPR032675">
    <property type="entry name" value="LRR_dom_sf"/>
</dbReference>